<feature type="region of interest" description="Disordered" evidence="1">
    <location>
        <begin position="40"/>
        <end position="127"/>
    </location>
</feature>
<sequence length="127" mass="13609">MKTPMIRLSCLSASLILIFATSAVSAKQYYKWVDVNGSTHYTTTLPPKTAKKKGKVDTYGWRNSAPTVATPANPADNPAPTAANATNQQATPTANHPAGNPAMDQQQREANAALNQAQQERANPQVF</sequence>
<evidence type="ECO:0000313" key="4">
    <source>
        <dbReference type="EMBL" id="MDM1718826.1"/>
    </source>
</evidence>
<feature type="compositionally biased region" description="Low complexity" evidence="1">
    <location>
        <begin position="108"/>
        <end position="127"/>
    </location>
</feature>
<feature type="domain" description="DUF4124" evidence="3">
    <location>
        <begin position="20"/>
        <end position="60"/>
    </location>
</feature>
<dbReference type="Proteomes" id="UP001174419">
    <property type="component" value="Unassembled WGS sequence"/>
</dbReference>
<feature type="chain" id="PRO_5044308952" evidence="2">
    <location>
        <begin position="27"/>
        <end position="127"/>
    </location>
</feature>
<organism evidence="4 5">
    <name type="scientific">Acinetobacter towneri</name>
    <dbReference type="NCBI Taxonomy" id="202956"/>
    <lineage>
        <taxon>Bacteria</taxon>
        <taxon>Pseudomonadati</taxon>
        <taxon>Pseudomonadota</taxon>
        <taxon>Gammaproteobacteria</taxon>
        <taxon>Moraxellales</taxon>
        <taxon>Moraxellaceae</taxon>
        <taxon>Acinetobacter</taxon>
    </lineage>
</organism>
<gene>
    <name evidence="4" type="ORF">HX110_06645</name>
</gene>
<evidence type="ECO:0000256" key="2">
    <source>
        <dbReference type="SAM" id="SignalP"/>
    </source>
</evidence>
<comment type="caution">
    <text evidence="4">The sequence shown here is derived from an EMBL/GenBank/DDBJ whole genome shotgun (WGS) entry which is preliminary data.</text>
</comment>
<keyword evidence="2" id="KW-0732">Signal</keyword>
<accession>A0AB35LZU3</accession>
<protein>
    <submittedName>
        <fullName evidence="4">DUF4124 domain-containing protein</fullName>
    </submittedName>
</protein>
<proteinExistence type="predicted"/>
<reference evidence="4" key="2">
    <citation type="journal article" date="2022" name="Sci. Total Environ.">
        <title>Prevalence, transmission, and molecular epidemiology of tet(X)-positive bacteria among humans, animals, and environmental niches in China: An epidemiological, and genomic-based study.</title>
        <authorList>
            <person name="Dong N."/>
            <person name="Zeng Y."/>
            <person name="Cai C."/>
            <person name="Sun C."/>
            <person name="Lu J."/>
            <person name="Liu C."/>
            <person name="Zhou H."/>
            <person name="Sun Q."/>
            <person name="Shu L."/>
            <person name="Wang H."/>
            <person name="Wang Y."/>
            <person name="Wang S."/>
            <person name="Wu C."/>
            <person name="Chan E.W."/>
            <person name="Chen G."/>
            <person name="Shen Z."/>
            <person name="Chen S."/>
            <person name="Zhang R."/>
        </authorList>
    </citation>
    <scope>NUCLEOTIDE SEQUENCE</scope>
    <source>
        <strain evidence="4">DF49-4</strain>
    </source>
</reference>
<feature type="signal peptide" evidence="2">
    <location>
        <begin position="1"/>
        <end position="26"/>
    </location>
</feature>
<feature type="compositionally biased region" description="Low complexity" evidence="1">
    <location>
        <begin position="63"/>
        <end position="95"/>
    </location>
</feature>
<dbReference type="InterPro" id="IPR025392">
    <property type="entry name" value="DUF4124"/>
</dbReference>
<dbReference type="Pfam" id="PF13511">
    <property type="entry name" value="DUF4124"/>
    <property type="match status" value="1"/>
</dbReference>
<name>A0AB35LZU3_9GAMM</name>
<evidence type="ECO:0000256" key="1">
    <source>
        <dbReference type="SAM" id="MobiDB-lite"/>
    </source>
</evidence>
<evidence type="ECO:0000259" key="3">
    <source>
        <dbReference type="Pfam" id="PF13511"/>
    </source>
</evidence>
<evidence type="ECO:0000313" key="5">
    <source>
        <dbReference type="Proteomes" id="UP001174419"/>
    </source>
</evidence>
<reference evidence="4" key="1">
    <citation type="submission" date="2020-06" db="EMBL/GenBank/DDBJ databases">
        <authorList>
            <person name="Dong N."/>
        </authorList>
    </citation>
    <scope>NUCLEOTIDE SEQUENCE</scope>
    <source>
        <strain evidence="4">DF49-4</strain>
    </source>
</reference>
<dbReference type="AlphaFoldDB" id="A0AB35LZU3"/>
<dbReference type="EMBL" id="JACANG010000009">
    <property type="protein sequence ID" value="MDM1718826.1"/>
    <property type="molecule type" value="Genomic_DNA"/>
</dbReference>